<accession>A0ABD0T1Y8</accession>
<evidence type="ECO:0000256" key="7">
    <source>
        <dbReference type="SAM" id="MobiDB-lite"/>
    </source>
</evidence>
<dbReference type="GO" id="GO:0003677">
    <property type="term" value="F:DNA binding"/>
    <property type="evidence" value="ECO:0007669"/>
    <property type="project" value="UniProtKB-UniRule"/>
</dbReference>
<keyword evidence="3 5" id="KW-0371">Homeobox</keyword>
<dbReference type="Gene3D" id="1.10.10.60">
    <property type="entry name" value="Homeodomain-like"/>
    <property type="match status" value="1"/>
</dbReference>
<name>A0ABD0T1Y8_LOXSC</name>
<feature type="DNA-binding region" description="Homeobox" evidence="5">
    <location>
        <begin position="46"/>
        <end position="105"/>
    </location>
</feature>
<dbReference type="InterPro" id="IPR017970">
    <property type="entry name" value="Homeobox_CS"/>
</dbReference>
<evidence type="ECO:0000256" key="2">
    <source>
        <dbReference type="ARBA" id="ARBA00023125"/>
    </source>
</evidence>
<feature type="region of interest" description="Disordered" evidence="7">
    <location>
        <begin position="160"/>
        <end position="212"/>
    </location>
</feature>
<evidence type="ECO:0000256" key="6">
    <source>
        <dbReference type="RuleBase" id="RU000682"/>
    </source>
</evidence>
<keyword evidence="4 5" id="KW-0539">Nucleus</keyword>
<dbReference type="PROSITE" id="PS00027">
    <property type="entry name" value="HOMEOBOX_1"/>
    <property type="match status" value="1"/>
</dbReference>
<dbReference type="PANTHER" id="PTHR24333">
    <property type="entry name" value="HOMEO BOX HB9 LIKE A-RELATED"/>
    <property type="match status" value="1"/>
</dbReference>
<gene>
    <name evidence="9" type="ORF">ABMA28_001514</name>
</gene>
<dbReference type="PANTHER" id="PTHR24333:SF5">
    <property type="entry name" value="VENT HOMEOBOX"/>
    <property type="match status" value="1"/>
</dbReference>
<evidence type="ECO:0000313" key="10">
    <source>
        <dbReference type="Proteomes" id="UP001549921"/>
    </source>
</evidence>
<feature type="compositionally biased region" description="Basic and acidic residues" evidence="7">
    <location>
        <begin position="10"/>
        <end position="35"/>
    </location>
</feature>
<feature type="compositionally biased region" description="Basic residues" evidence="7">
    <location>
        <begin position="203"/>
        <end position="212"/>
    </location>
</feature>
<sequence length="399" mass="44938">MQYPWSRAGSSREPHSNSLESREETSRREFRETIDTHQQQNVPKKSKRFRSAFTTDQVNYLEMEFQKFPYIASTQRKEVANILNIPERAVKIWFQNRRMKEKKDLVGNSESDEQNNQNIVDLAKDERDNLSNTMPTVTEPPYSLPKLTVTPSANHVAHIDLTNFEPNSGEKPDPRKLNYYSNISPPSTRPLPEVSISRIPKPQPRKSPKAAKISHLKYRSSAEFSIDLCKKYKNFGVTESQSKAEDITLKSLLATPPRLPQQSSIPKIEQQSSPEDLSCNRLILTKKQTPSPPKSVEPASPGLIPVYVNYPQPYLSAGNMLWKPVNVVPIMSTGLPGVNVPSAPPVTLPRAQEQSTVKKKCNCDCHDDAATATPQPDTGSNPQAQYVITALPFQNYPKF</sequence>
<dbReference type="InterPro" id="IPR009057">
    <property type="entry name" value="Homeodomain-like_sf"/>
</dbReference>
<keyword evidence="2 5" id="KW-0238">DNA-binding</keyword>
<protein>
    <recommendedName>
        <fullName evidence="8">Homeobox domain-containing protein</fullName>
    </recommendedName>
</protein>
<organism evidence="9 10">
    <name type="scientific">Loxostege sticticalis</name>
    <name type="common">Beet webworm moth</name>
    <dbReference type="NCBI Taxonomy" id="481309"/>
    <lineage>
        <taxon>Eukaryota</taxon>
        <taxon>Metazoa</taxon>
        <taxon>Ecdysozoa</taxon>
        <taxon>Arthropoda</taxon>
        <taxon>Hexapoda</taxon>
        <taxon>Insecta</taxon>
        <taxon>Pterygota</taxon>
        <taxon>Neoptera</taxon>
        <taxon>Endopterygota</taxon>
        <taxon>Lepidoptera</taxon>
        <taxon>Glossata</taxon>
        <taxon>Ditrysia</taxon>
        <taxon>Pyraloidea</taxon>
        <taxon>Crambidae</taxon>
        <taxon>Pyraustinae</taxon>
        <taxon>Loxostege</taxon>
    </lineage>
</organism>
<dbReference type="SMART" id="SM00389">
    <property type="entry name" value="HOX"/>
    <property type="match status" value="1"/>
</dbReference>
<dbReference type="GO" id="GO:0005634">
    <property type="term" value="C:nucleus"/>
    <property type="evidence" value="ECO:0007669"/>
    <property type="project" value="UniProtKB-SubCell"/>
</dbReference>
<dbReference type="SUPFAM" id="SSF46689">
    <property type="entry name" value="Homeodomain-like"/>
    <property type="match status" value="1"/>
</dbReference>
<dbReference type="InterPro" id="IPR050848">
    <property type="entry name" value="Homeobox_TF"/>
</dbReference>
<reference evidence="9 10" key="1">
    <citation type="submission" date="2024-06" db="EMBL/GenBank/DDBJ databases">
        <title>A chromosome-level genome assembly of beet webworm, Loxostege sticticalis.</title>
        <authorList>
            <person name="Zhang Y."/>
        </authorList>
    </citation>
    <scope>NUCLEOTIDE SEQUENCE [LARGE SCALE GENOMIC DNA]</scope>
    <source>
        <strain evidence="9">AQ028</strain>
        <tissue evidence="9">Male pupae</tissue>
    </source>
</reference>
<proteinExistence type="predicted"/>
<evidence type="ECO:0000313" key="9">
    <source>
        <dbReference type="EMBL" id="KAL0832017.1"/>
    </source>
</evidence>
<dbReference type="Pfam" id="PF00046">
    <property type="entry name" value="Homeodomain"/>
    <property type="match status" value="1"/>
</dbReference>
<feature type="region of interest" description="Disordered" evidence="7">
    <location>
        <begin position="1"/>
        <end position="48"/>
    </location>
</feature>
<feature type="domain" description="Homeobox" evidence="8">
    <location>
        <begin position="44"/>
        <end position="104"/>
    </location>
</feature>
<evidence type="ECO:0000256" key="5">
    <source>
        <dbReference type="PROSITE-ProRule" id="PRU00108"/>
    </source>
</evidence>
<dbReference type="AlphaFoldDB" id="A0ABD0T1Y8"/>
<evidence type="ECO:0000259" key="8">
    <source>
        <dbReference type="PROSITE" id="PS50071"/>
    </source>
</evidence>
<comment type="subcellular location">
    <subcellularLocation>
        <location evidence="1 5 6">Nucleus</location>
    </subcellularLocation>
</comment>
<dbReference type="Proteomes" id="UP001549921">
    <property type="component" value="Unassembled WGS sequence"/>
</dbReference>
<comment type="caution">
    <text evidence="9">The sequence shown here is derived from an EMBL/GenBank/DDBJ whole genome shotgun (WGS) entry which is preliminary data.</text>
</comment>
<dbReference type="InterPro" id="IPR001356">
    <property type="entry name" value="HD"/>
</dbReference>
<dbReference type="PROSITE" id="PS50071">
    <property type="entry name" value="HOMEOBOX_2"/>
    <property type="match status" value="1"/>
</dbReference>
<evidence type="ECO:0000256" key="3">
    <source>
        <dbReference type="ARBA" id="ARBA00023155"/>
    </source>
</evidence>
<dbReference type="EMBL" id="JBEDNZ010000011">
    <property type="protein sequence ID" value="KAL0832017.1"/>
    <property type="molecule type" value="Genomic_DNA"/>
</dbReference>
<evidence type="ECO:0000256" key="1">
    <source>
        <dbReference type="ARBA" id="ARBA00004123"/>
    </source>
</evidence>
<dbReference type="CDD" id="cd00086">
    <property type="entry name" value="homeodomain"/>
    <property type="match status" value="1"/>
</dbReference>
<evidence type="ECO:0000256" key="4">
    <source>
        <dbReference type="ARBA" id="ARBA00023242"/>
    </source>
</evidence>